<sequence>MYIYVFVLFWILINIIYFIQERNEKFKTNRSSVIRYLIINILCGYSIPTAMASIYVFGATVNGFEVFNYWILIVVAMFLSWLGLHLILCNEFEIVQNTNGNLSKIIGVALKILAIGILIYLKVVVPSTQDENKFIWLSIIPIIAIDVFLGRSYFNYALFCNEEKEVNSSSLKE</sequence>
<reference evidence="3 4" key="2">
    <citation type="submission" date="2016-09" db="EMBL/GenBank/DDBJ databases">
        <authorList>
            <consortium name="Pathogen Informatics"/>
            <person name="Sun Q."/>
            <person name="Inoue M."/>
        </authorList>
    </citation>
    <scope>NUCLEOTIDE SEQUENCE [LARGE SCALE GENOMIC DNA]</scope>
    <source>
        <strain evidence="3 4">82C</strain>
    </source>
</reference>
<evidence type="ECO:0000313" key="3">
    <source>
        <dbReference type="EMBL" id="SCS86049.1"/>
    </source>
</evidence>
<evidence type="ECO:0000313" key="4">
    <source>
        <dbReference type="Proteomes" id="UP000095412"/>
    </source>
</evidence>
<reference evidence="2 5" key="1">
    <citation type="submission" date="2016-09" db="EMBL/GenBank/DDBJ databases">
        <authorList>
            <consortium name="Pathogen Informatics"/>
        </authorList>
    </citation>
    <scope>NUCLEOTIDE SEQUENCE [LARGE SCALE GENOMIC DNA]</scope>
    <source>
        <strain evidence="2 5">82B</strain>
    </source>
</reference>
<keyword evidence="1" id="KW-0812">Transmembrane</keyword>
<evidence type="ECO:0000313" key="2">
    <source>
        <dbReference type="EMBL" id="SCS66839.1"/>
    </source>
</evidence>
<proteinExistence type="predicted"/>
<keyword evidence="4" id="KW-1185">Reference proteome</keyword>
<dbReference type="EMBL" id="FMPG01000002">
    <property type="protein sequence ID" value="SCS66839.1"/>
    <property type="molecule type" value="Genomic_DNA"/>
</dbReference>
<evidence type="ECO:0000256" key="1">
    <source>
        <dbReference type="SAM" id="Phobius"/>
    </source>
</evidence>
<protein>
    <submittedName>
        <fullName evidence="2">Membrane protein</fullName>
    </submittedName>
</protein>
<feature type="transmembrane region" description="Helical" evidence="1">
    <location>
        <begin position="133"/>
        <end position="154"/>
    </location>
</feature>
<feature type="transmembrane region" description="Helical" evidence="1">
    <location>
        <begin position="69"/>
        <end position="89"/>
    </location>
</feature>
<dbReference type="EMBL" id="FMPI01000007">
    <property type="protein sequence ID" value="SCS86049.1"/>
    <property type="molecule type" value="Genomic_DNA"/>
</dbReference>
<accession>A0A1D4JYL4</accession>
<feature type="transmembrane region" description="Helical" evidence="1">
    <location>
        <begin position="33"/>
        <end position="57"/>
    </location>
</feature>
<gene>
    <name evidence="2" type="ORF">SAMEA2297795_00939</name>
    <name evidence="3" type="ORF">SAMEA2297796_01264</name>
</gene>
<organism evidence="2 5">
    <name type="scientific">Staphylococcus caeli</name>
    <dbReference type="NCBI Taxonomy" id="2201815"/>
    <lineage>
        <taxon>Bacteria</taxon>
        <taxon>Bacillati</taxon>
        <taxon>Bacillota</taxon>
        <taxon>Bacilli</taxon>
        <taxon>Bacillales</taxon>
        <taxon>Staphylococcaceae</taxon>
        <taxon>Staphylococcus</taxon>
    </lineage>
</organism>
<feature type="transmembrane region" description="Helical" evidence="1">
    <location>
        <begin position="6"/>
        <end position="21"/>
    </location>
</feature>
<dbReference type="InterPro" id="IPR031690">
    <property type="entry name" value="DUF5079"/>
</dbReference>
<dbReference type="Proteomes" id="UP000095412">
    <property type="component" value="Unassembled WGS sequence"/>
</dbReference>
<dbReference type="Proteomes" id="UP000095768">
    <property type="component" value="Unassembled WGS sequence"/>
</dbReference>
<dbReference type="RefSeq" id="WP_081333087.1">
    <property type="nucleotide sequence ID" value="NZ_FMPG01000002.1"/>
</dbReference>
<name>A0A1D4JYL4_9STAP</name>
<keyword evidence="1" id="KW-1133">Transmembrane helix</keyword>
<keyword evidence="1" id="KW-0472">Membrane</keyword>
<dbReference type="AlphaFoldDB" id="A0A1D4JYL4"/>
<evidence type="ECO:0000313" key="5">
    <source>
        <dbReference type="Proteomes" id="UP000095768"/>
    </source>
</evidence>
<dbReference type="Pfam" id="PF16882">
    <property type="entry name" value="DUF5079"/>
    <property type="match status" value="1"/>
</dbReference>
<feature type="transmembrane region" description="Helical" evidence="1">
    <location>
        <begin position="101"/>
        <end position="121"/>
    </location>
</feature>